<keyword evidence="2" id="KW-0732">Signal</keyword>
<dbReference type="EMBL" id="QRTH01000026">
    <property type="protein sequence ID" value="RGQ46539.1"/>
    <property type="molecule type" value="Genomic_DNA"/>
</dbReference>
<protein>
    <submittedName>
        <fullName evidence="3">Fimbrillin family protein</fullName>
    </submittedName>
</protein>
<evidence type="ECO:0000313" key="4">
    <source>
        <dbReference type="Proteomes" id="UP000283680"/>
    </source>
</evidence>
<dbReference type="Gene3D" id="2.60.40.2630">
    <property type="match status" value="1"/>
</dbReference>
<evidence type="ECO:0000256" key="2">
    <source>
        <dbReference type="SAM" id="SignalP"/>
    </source>
</evidence>
<dbReference type="Gene3D" id="2.60.40.2620">
    <property type="entry name" value="Fimbrillin-like"/>
    <property type="match status" value="1"/>
</dbReference>
<feature type="region of interest" description="Disordered" evidence="1">
    <location>
        <begin position="281"/>
        <end position="300"/>
    </location>
</feature>
<evidence type="ECO:0000256" key="1">
    <source>
        <dbReference type="SAM" id="MobiDB-lite"/>
    </source>
</evidence>
<dbReference type="InterPro" id="IPR042278">
    <property type="entry name" value="Mfa-like_1_N"/>
</dbReference>
<dbReference type="AlphaFoldDB" id="A0A412B384"/>
<proteinExistence type="predicted"/>
<dbReference type="Pfam" id="PF13149">
    <property type="entry name" value="Mfa_like_1"/>
    <property type="match status" value="1"/>
</dbReference>
<dbReference type="CDD" id="cd13121">
    <property type="entry name" value="BF2867_like_C"/>
    <property type="match status" value="1"/>
</dbReference>
<gene>
    <name evidence="3" type="ORF">DWY92_20265</name>
</gene>
<reference evidence="3 4" key="1">
    <citation type="submission" date="2018-08" db="EMBL/GenBank/DDBJ databases">
        <title>A genome reference for cultivated species of the human gut microbiota.</title>
        <authorList>
            <person name="Zou Y."/>
            <person name="Xue W."/>
            <person name="Luo G."/>
        </authorList>
    </citation>
    <scope>NUCLEOTIDE SEQUENCE [LARGE SCALE GENOMIC DNA]</scope>
    <source>
        <strain evidence="3 4">AF28-11</strain>
    </source>
</reference>
<name>A0A412B384_BACUN</name>
<organism evidence="3 4">
    <name type="scientific">Bacteroides uniformis</name>
    <dbReference type="NCBI Taxonomy" id="820"/>
    <lineage>
        <taxon>Bacteria</taxon>
        <taxon>Pseudomonadati</taxon>
        <taxon>Bacteroidota</taxon>
        <taxon>Bacteroidia</taxon>
        <taxon>Bacteroidales</taxon>
        <taxon>Bacteroidaceae</taxon>
        <taxon>Bacteroides</taxon>
    </lineage>
</organism>
<dbReference type="PROSITE" id="PS51257">
    <property type="entry name" value="PROKAR_LIPOPROTEIN"/>
    <property type="match status" value="1"/>
</dbReference>
<dbReference type="RefSeq" id="WP_117974933.1">
    <property type="nucleotide sequence ID" value="NZ_QRTH01000026.1"/>
</dbReference>
<sequence>MKIKLVSAALLALLACSCTEEFNDKNGVGGTNTMQVNAYIGKSPVTRAEKTAWENNDQLGVYVVDNSIDVPYKGSASYSNIPFVFTGKGFKSDNILLDENEGTVYAYYPYKSDLADPKAVPVDISEQTDHLYGEGNSKVSITARNVDIEMQHALTQVVFKIRKTSDYKGGEGKITAVVLKNTGAAKPLQTKGSYNIATGAVTTTQDGDVSFSANQTLTEDYVSLSSILFPVSATSGKDMQVVFTIDGRDLKYDFPAGTAWAASYRNIYSISLDGNGLIIGGGEDPSGGQSGVTIEPWTDSQNNDISLVPVI</sequence>
<comment type="caution">
    <text evidence="3">The sequence shown here is derived from an EMBL/GenBank/DDBJ whole genome shotgun (WGS) entry which is preliminary data.</text>
</comment>
<dbReference type="Proteomes" id="UP000283680">
    <property type="component" value="Unassembled WGS sequence"/>
</dbReference>
<dbReference type="CDD" id="cd13120">
    <property type="entry name" value="BF2867_like_N"/>
    <property type="match status" value="1"/>
</dbReference>
<evidence type="ECO:0000313" key="3">
    <source>
        <dbReference type="EMBL" id="RGQ46539.1"/>
    </source>
</evidence>
<accession>A0A412B384</accession>
<feature type="signal peptide" evidence="2">
    <location>
        <begin position="1"/>
        <end position="22"/>
    </location>
</feature>
<feature type="compositionally biased region" description="Gly residues" evidence="1">
    <location>
        <begin position="281"/>
        <end position="290"/>
    </location>
</feature>
<feature type="chain" id="PRO_5019266975" evidence="2">
    <location>
        <begin position="23"/>
        <end position="311"/>
    </location>
</feature>
<dbReference type="InterPro" id="IPR025049">
    <property type="entry name" value="Mfa-like_1"/>
</dbReference>